<dbReference type="GO" id="GO:0016787">
    <property type="term" value="F:hydrolase activity"/>
    <property type="evidence" value="ECO:0007669"/>
    <property type="project" value="UniProtKB-KW"/>
</dbReference>
<dbReference type="EC" id="3.1.21.-" evidence="5"/>
<evidence type="ECO:0000256" key="1">
    <source>
        <dbReference type="ARBA" id="ARBA00010923"/>
    </source>
</evidence>
<dbReference type="GO" id="GO:0004519">
    <property type="term" value="F:endonuclease activity"/>
    <property type="evidence" value="ECO:0007669"/>
    <property type="project" value="UniProtKB-KW"/>
</dbReference>
<name>A0ABY8LE75_9RHOB</name>
<dbReference type="CDD" id="cd16961">
    <property type="entry name" value="RMtype1_S_TRD-CR_like"/>
    <property type="match status" value="1"/>
</dbReference>
<proteinExistence type="inferred from homology"/>
<dbReference type="Pfam" id="PF01420">
    <property type="entry name" value="Methylase_S"/>
    <property type="match status" value="1"/>
</dbReference>
<dbReference type="InterPro" id="IPR000055">
    <property type="entry name" value="Restrct_endonuc_typeI_TRD"/>
</dbReference>
<gene>
    <name evidence="5" type="ORF">P8627_16545</name>
</gene>
<organism evidence="5 6">
    <name type="scientific">Jannaschia ovalis</name>
    <dbReference type="NCBI Taxonomy" id="3038773"/>
    <lineage>
        <taxon>Bacteria</taxon>
        <taxon>Pseudomonadati</taxon>
        <taxon>Pseudomonadota</taxon>
        <taxon>Alphaproteobacteria</taxon>
        <taxon>Rhodobacterales</taxon>
        <taxon>Roseobacteraceae</taxon>
        <taxon>Jannaschia</taxon>
    </lineage>
</organism>
<keyword evidence="2" id="KW-0680">Restriction system</keyword>
<keyword evidence="6" id="KW-1185">Reference proteome</keyword>
<dbReference type="Gene3D" id="3.90.220.20">
    <property type="entry name" value="DNA methylase specificity domains"/>
    <property type="match status" value="2"/>
</dbReference>
<dbReference type="RefSeq" id="WP_279965351.1">
    <property type="nucleotide sequence ID" value="NZ_CP122537.1"/>
</dbReference>
<evidence type="ECO:0000313" key="6">
    <source>
        <dbReference type="Proteomes" id="UP001243420"/>
    </source>
</evidence>
<keyword evidence="3" id="KW-0238">DNA-binding</keyword>
<feature type="domain" description="Type I restriction modification DNA specificity" evidence="4">
    <location>
        <begin position="66"/>
        <end position="185"/>
    </location>
</feature>
<protein>
    <submittedName>
        <fullName evidence="5">Restriction endonuclease subunit S</fullName>
        <ecNumber evidence="5">3.1.21.-</ecNumber>
    </submittedName>
</protein>
<evidence type="ECO:0000259" key="4">
    <source>
        <dbReference type="Pfam" id="PF01420"/>
    </source>
</evidence>
<dbReference type="PANTHER" id="PTHR43140:SF1">
    <property type="entry name" value="TYPE I RESTRICTION ENZYME ECOKI SPECIFICITY SUBUNIT"/>
    <property type="match status" value="1"/>
</dbReference>
<dbReference type="InterPro" id="IPR044946">
    <property type="entry name" value="Restrct_endonuc_typeI_TRD_sf"/>
</dbReference>
<dbReference type="InterPro" id="IPR051212">
    <property type="entry name" value="Type-I_RE_S_subunit"/>
</dbReference>
<comment type="similarity">
    <text evidence="1">Belongs to the type-I restriction system S methylase family.</text>
</comment>
<sequence length="438" mass="49046">MQQAYGSLPAGWHLEKLKFYASVRNSNVDKTISDDEEPVQLCNYTDVYYNDRITRDLEFMQGSATESEIEKFQLKRGQVIITKDSEGWDDIGIPALVTEDMPDVLCGYHLSVFEPGPDLDGAFLAWLCRSDPLNDQFKLGANGVTRYGLGQYPMKNALVALPPIESQRRIARFLDEKTAQIDGLIEKKRALLDGLAEKRQVLITRAVTKGLNPDAPMKPSGIDWLGDIPAHWELLPLKRLLADGIGLQMGPFGGMLTNLPDYETGFKLYGQENTISGDFTRGRRWVEEERFNELKRYQLVPGDLVITRKGSLGSCRRVPDGIQPGITDSDTIRIRPNHSRLLSEWALALLHEAHFVSEQISAERRGAILSGLNTTVVGNLLFTAPPVDEQNRILRFLSRTLSRDDIIVAKVKETIARLVEYRSALITAAVTGMFTEAQ</sequence>
<dbReference type="SUPFAM" id="SSF116734">
    <property type="entry name" value="DNA methylase specificity domain"/>
    <property type="match status" value="2"/>
</dbReference>
<dbReference type="Proteomes" id="UP001243420">
    <property type="component" value="Chromosome"/>
</dbReference>
<dbReference type="EMBL" id="CP122537">
    <property type="protein sequence ID" value="WGH78600.1"/>
    <property type="molecule type" value="Genomic_DNA"/>
</dbReference>
<reference evidence="5 6" key="1">
    <citation type="submission" date="2023-04" db="EMBL/GenBank/DDBJ databases">
        <title>Jannaschia ovalis sp. nov., a marine bacterium isolated from sea tidal flat.</title>
        <authorList>
            <person name="Kwon D.Y."/>
            <person name="Kim J.-J."/>
        </authorList>
    </citation>
    <scope>NUCLEOTIDE SEQUENCE [LARGE SCALE GENOMIC DNA]</scope>
    <source>
        <strain evidence="5 6">GRR-S6-38</strain>
    </source>
</reference>
<keyword evidence="5" id="KW-0255">Endonuclease</keyword>
<keyword evidence="5" id="KW-0378">Hydrolase</keyword>
<evidence type="ECO:0000256" key="2">
    <source>
        <dbReference type="ARBA" id="ARBA00022747"/>
    </source>
</evidence>
<dbReference type="PANTHER" id="PTHR43140">
    <property type="entry name" value="TYPE-1 RESTRICTION ENZYME ECOKI SPECIFICITY PROTEIN"/>
    <property type="match status" value="1"/>
</dbReference>
<evidence type="ECO:0000256" key="3">
    <source>
        <dbReference type="ARBA" id="ARBA00023125"/>
    </source>
</evidence>
<accession>A0ABY8LE75</accession>
<evidence type="ECO:0000313" key="5">
    <source>
        <dbReference type="EMBL" id="WGH78600.1"/>
    </source>
</evidence>
<keyword evidence="5" id="KW-0540">Nuclease</keyword>